<protein>
    <recommendedName>
        <fullName evidence="4">Homeobox domain-containing protein</fullName>
    </recommendedName>
</protein>
<proteinExistence type="predicted"/>
<comment type="subcellular location">
    <subcellularLocation>
        <location evidence="1 2">Nucleus</location>
    </subcellularLocation>
</comment>
<dbReference type="InterPro" id="IPR009057">
    <property type="entry name" value="Homeodomain-like_sf"/>
</dbReference>
<reference evidence="5 6" key="1">
    <citation type="journal article" date="2015" name="Genome Biol. Evol.">
        <title>Phylogenomic analyses indicate that early fungi evolved digesting cell walls of algal ancestors of land plants.</title>
        <authorList>
            <person name="Chang Y."/>
            <person name="Wang S."/>
            <person name="Sekimoto S."/>
            <person name="Aerts A.L."/>
            <person name="Choi C."/>
            <person name="Clum A."/>
            <person name="LaButti K.M."/>
            <person name="Lindquist E.A."/>
            <person name="Yee Ngan C."/>
            <person name="Ohm R.A."/>
            <person name="Salamov A.A."/>
            <person name="Grigoriev I.V."/>
            <person name="Spatafora J.W."/>
            <person name="Berbee M.L."/>
        </authorList>
    </citation>
    <scope>NUCLEOTIDE SEQUENCE [LARGE SCALE GENOMIC DNA]</scope>
    <source>
        <strain evidence="5 6">NRRL 28638</strain>
    </source>
</reference>
<evidence type="ECO:0000259" key="4">
    <source>
        <dbReference type="PROSITE" id="PS50071"/>
    </source>
</evidence>
<dbReference type="SUPFAM" id="SSF46689">
    <property type="entry name" value="Homeodomain-like"/>
    <property type="match status" value="1"/>
</dbReference>
<keyword evidence="1 2" id="KW-0539">Nucleus</keyword>
<dbReference type="SMART" id="SM00389">
    <property type="entry name" value="HOX"/>
    <property type="match status" value="1"/>
</dbReference>
<name>A0A137PED6_CONC2</name>
<gene>
    <name evidence="5" type="ORF">CONCODRAFT_77411</name>
</gene>
<feature type="DNA-binding region" description="Homeobox" evidence="1">
    <location>
        <begin position="3"/>
        <end position="61"/>
    </location>
</feature>
<dbReference type="Gene3D" id="1.10.10.60">
    <property type="entry name" value="Homeodomain-like"/>
    <property type="match status" value="1"/>
</dbReference>
<evidence type="ECO:0000256" key="3">
    <source>
        <dbReference type="SAM" id="MobiDB-lite"/>
    </source>
</evidence>
<evidence type="ECO:0000313" key="6">
    <source>
        <dbReference type="Proteomes" id="UP000070444"/>
    </source>
</evidence>
<feature type="region of interest" description="Disordered" evidence="3">
    <location>
        <begin position="60"/>
        <end position="104"/>
    </location>
</feature>
<accession>A0A137PED6</accession>
<dbReference type="AlphaFoldDB" id="A0A137PED6"/>
<evidence type="ECO:0000256" key="2">
    <source>
        <dbReference type="RuleBase" id="RU000682"/>
    </source>
</evidence>
<keyword evidence="1 2" id="KW-0371">Homeobox</keyword>
<feature type="compositionally biased region" description="Polar residues" evidence="3">
    <location>
        <begin position="60"/>
        <end position="82"/>
    </location>
</feature>
<keyword evidence="1 2" id="KW-0238">DNA-binding</keyword>
<dbReference type="EMBL" id="KQ964438">
    <property type="protein sequence ID" value="KXN73366.1"/>
    <property type="molecule type" value="Genomic_DNA"/>
</dbReference>
<dbReference type="InterPro" id="IPR001356">
    <property type="entry name" value="HD"/>
</dbReference>
<evidence type="ECO:0000313" key="5">
    <source>
        <dbReference type="EMBL" id="KXN73366.1"/>
    </source>
</evidence>
<dbReference type="Pfam" id="PF00046">
    <property type="entry name" value="Homeodomain"/>
    <property type="match status" value="1"/>
</dbReference>
<dbReference type="GO" id="GO:0005634">
    <property type="term" value="C:nucleus"/>
    <property type="evidence" value="ECO:0007669"/>
    <property type="project" value="UniProtKB-SubCell"/>
</dbReference>
<dbReference type="OrthoDB" id="6159439at2759"/>
<feature type="domain" description="Homeobox" evidence="4">
    <location>
        <begin position="1"/>
        <end position="60"/>
    </location>
</feature>
<dbReference type="PROSITE" id="PS50071">
    <property type="entry name" value="HOMEOBOX_2"/>
    <property type="match status" value="1"/>
</dbReference>
<evidence type="ECO:0000256" key="1">
    <source>
        <dbReference type="PROSITE-ProRule" id="PRU00108"/>
    </source>
</evidence>
<keyword evidence="6" id="KW-1185">Reference proteome</keyword>
<sequence length="138" mass="15767">MTITRRVRGNSWQINRLFEFFERCPRPTRAQVHSLSVELEMPIKSIRIWFQNHRSKQGSHYITRNSHSSHQSDPIASPSQDYISIMPRGNGSSPTLSEYGDVPYTPENLPIPPERDLNCMKLSFILCSSSGSPSPAHR</sequence>
<dbReference type="Proteomes" id="UP000070444">
    <property type="component" value="Unassembled WGS sequence"/>
</dbReference>
<organism evidence="5 6">
    <name type="scientific">Conidiobolus coronatus (strain ATCC 28846 / CBS 209.66 / NRRL 28638)</name>
    <name type="common">Delacroixia coronata</name>
    <dbReference type="NCBI Taxonomy" id="796925"/>
    <lineage>
        <taxon>Eukaryota</taxon>
        <taxon>Fungi</taxon>
        <taxon>Fungi incertae sedis</taxon>
        <taxon>Zoopagomycota</taxon>
        <taxon>Entomophthoromycotina</taxon>
        <taxon>Entomophthoromycetes</taxon>
        <taxon>Entomophthorales</taxon>
        <taxon>Ancylistaceae</taxon>
        <taxon>Conidiobolus</taxon>
    </lineage>
</organism>
<dbReference type="GO" id="GO:0003677">
    <property type="term" value="F:DNA binding"/>
    <property type="evidence" value="ECO:0007669"/>
    <property type="project" value="UniProtKB-UniRule"/>
</dbReference>
<dbReference type="CDD" id="cd00086">
    <property type="entry name" value="homeodomain"/>
    <property type="match status" value="1"/>
</dbReference>